<organism evidence="1 2">
    <name type="scientific">Panagrolaimus sp. PS1159</name>
    <dbReference type="NCBI Taxonomy" id="55785"/>
    <lineage>
        <taxon>Eukaryota</taxon>
        <taxon>Metazoa</taxon>
        <taxon>Ecdysozoa</taxon>
        <taxon>Nematoda</taxon>
        <taxon>Chromadorea</taxon>
        <taxon>Rhabditida</taxon>
        <taxon>Tylenchina</taxon>
        <taxon>Panagrolaimomorpha</taxon>
        <taxon>Panagrolaimoidea</taxon>
        <taxon>Panagrolaimidae</taxon>
        <taxon>Panagrolaimus</taxon>
    </lineage>
</organism>
<evidence type="ECO:0000313" key="1">
    <source>
        <dbReference type="Proteomes" id="UP000887580"/>
    </source>
</evidence>
<reference evidence="2" key="1">
    <citation type="submission" date="2022-11" db="UniProtKB">
        <authorList>
            <consortium name="WormBaseParasite"/>
        </authorList>
    </citation>
    <scope>IDENTIFICATION</scope>
</reference>
<accession>A0AC35FDV5</accession>
<name>A0AC35FDV5_9BILA</name>
<dbReference type="WBParaSite" id="PS1159_v2.g16427.t1">
    <property type="protein sequence ID" value="PS1159_v2.g16427.t1"/>
    <property type="gene ID" value="PS1159_v2.g16427"/>
</dbReference>
<protein>
    <submittedName>
        <fullName evidence="2">SHSP domain-containing protein</fullName>
    </submittedName>
</protein>
<dbReference type="Proteomes" id="UP000887580">
    <property type="component" value="Unplaced"/>
</dbReference>
<proteinExistence type="predicted"/>
<evidence type="ECO:0000313" key="2">
    <source>
        <dbReference type="WBParaSite" id="PS1159_v2.g16427.t1"/>
    </source>
</evidence>
<sequence length="344" mass="39156">MNYFFNPFEVPEDGPHQRPHHRHHLHHPYGFDGFRVGLPQPFGPDAGFRRHEPLRLEGHHHHLPSPWSFEAFGGRGGGHHRSGRGGFGFHGRGHGHEGFGPRGFFGPRGWDFQPSNVEYSNDNSSEEEKNPKFPEEIVISDSSDVECMEKDGNQKEGHCRRRRCGRKVGDGCRRGRFGKHSRPDGFYGRRFGRRGRCPWKDAEESNEEVIHIEDVAASDFQIVQDDITAEISNLQLQPDQQGNKSNKKCFKVALNVDGFKRKDFRIRRNSNALLIEGKQNAETQLGTFQRTFAYKITIPAGIDSKKIKVKLGNDGILRIKAKKSREANSSGEEIEAEEEILLQE</sequence>